<comment type="caution">
    <text evidence="1">The sequence shown here is derived from an EMBL/GenBank/DDBJ whole genome shotgun (WGS) entry which is preliminary data.</text>
</comment>
<reference evidence="1" key="1">
    <citation type="submission" date="2024-03" db="EMBL/GenBank/DDBJ databases">
        <title>WGS assembly of Saponaria officinalis var. Norfolk2.</title>
        <authorList>
            <person name="Jenkins J."/>
            <person name="Shu S."/>
            <person name="Grimwood J."/>
            <person name="Barry K."/>
            <person name="Goodstein D."/>
            <person name="Schmutz J."/>
            <person name="Leebens-Mack J."/>
            <person name="Osbourn A."/>
        </authorList>
    </citation>
    <scope>NUCLEOTIDE SEQUENCE [LARGE SCALE GENOMIC DNA]</scope>
    <source>
        <strain evidence="1">JIC</strain>
    </source>
</reference>
<gene>
    <name evidence="1" type="ORF">RND81_06G167100</name>
</gene>
<protein>
    <submittedName>
        <fullName evidence="1">Uncharacterized protein</fullName>
    </submittedName>
</protein>
<dbReference type="AlphaFoldDB" id="A0AAW1KAQ2"/>
<sequence>MALVAPLFFSLVERDIQLKKLNANGHEEILVTSGVVSAGRQMLRFAKMVYNRRDEEQFDIGLGSNQKNNFLVRIIAIQYFDKAPSTYSQEMIDKLRERWISYVSRYHQPLNDDDEDDDGQLEF</sequence>
<proteinExistence type="predicted"/>
<dbReference type="EMBL" id="JBDFQZ010000006">
    <property type="protein sequence ID" value="KAK9715461.1"/>
    <property type="molecule type" value="Genomic_DNA"/>
</dbReference>
<name>A0AAW1KAQ2_SAPOF</name>
<accession>A0AAW1KAQ2</accession>
<keyword evidence="2" id="KW-1185">Reference proteome</keyword>
<evidence type="ECO:0000313" key="1">
    <source>
        <dbReference type="EMBL" id="KAK9715461.1"/>
    </source>
</evidence>
<dbReference type="Proteomes" id="UP001443914">
    <property type="component" value="Unassembled WGS sequence"/>
</dbReference>
<evidence type="ECO:0000313" key="2">
    <source>
        <dbReference type="Proteomes" id="UP001443914"/>
    </source>
</evidence>
<organism evidence="1 2">
    <name type="scientific">Saponaria officinalis</name>
    <name type="common">Common soapwort</name>
    <name type="synonym">Lychnis saponaria</name>
    <dbReference type="NCBI Taxonomy" id="3572"/>
    <lineage>
        <taxon>Eukaryota</taxon>
        <taxon>Viridiplantae</taxon>
        <taxon>Streptophyta</taxon>
        <taxon>Embryophyta</taxon>
        <taxon>Tracheophyta</taxon>
        <taxon>Spermatophyta</taxon>
        <taxon>Magnoliopsida</taxon>
        <taxon>eudicotyledons</taxon>
        <taxon>Gunneridae</taxon>
        <taxon>Pentapetalae</taxon>
        <taxon>Caryophyllales</taxon>
        <taxon>Caryophyllaceae</taxon>
        <taxon>Caryophylleae</taxon>
        <taxon>Saponaria</taxon>
    </lineage>
</organism>